<keyword evidence="2" id="KW-1185">Reference proteome</keyword>
<reference evidence="2" key="1">
    <citation type="journal article" date="2017" name="Nat. Ecol. Evol.">
        <title>Genome expansion and lineage-specific genetic innovations in the forest pathogenic fungi Armillaria.</title>
        <authorList>
            <person name="Sipos G."/>
            <person name="Prasanna A.N."/>
            <person name="Walter M.C."/>
            <person name="O'Connor E."/>
            <person name="Balint B."/>
            <person name="Krizsan K."/>
            <person name="Kiss B."/>
            <person name="Hess J."/>
            <person name="Varga T."/>
            <person name="Slot J."/>
            <person name="Riley R."/>
            <person name="Boka B."/>
            <person name="Rigling D."/>
            <person name="Barry K."/>
            <person name="Lee J."/>
            <person name="Mihaltcheva S."/>
            <person name="LaButti K."/>
            <person name="Lipzen A."/>
            <person name="Waldron R."/>
            <person name="Moloney N.M."/>
            <person name="Sperisen C."/>
            <person name="Kredics L."/>
            <person name="Vagvoelgyi C."/>
            <person name="Patrignani A."/>
            <person name="Fitzpatrick D."/>
            <person name="Nagy I."/>
            <person name="Doyle S."/>
            <person name="Anderson J.B."/>
            <person name="Grigoriev I.V."/>
            <person name="Gueldener U."/>
            <person name="Muensterkoetter M."/>
            <person name="Nagy L.G."/>
        </authorList>
    </citation>
    <scope>NUCLEOTIDE SEQUENCE [LARGE SCALE GENOMIC DNA]</scope>
    <source>
        <strain evidence="2">Ar21-2</strain>
    </source>
</reference>
<dbReference type="AlphaFoldDB" id="A0A2H3D5V9"/>
<proteinExistence type="predicted"/>
<evidence type="ECO:0000313" key="2">
    <source>
        <dbReference type="Proteomes" id="UP000217790"/>
    </source>
</evidence>
<evidence type="ECO:0000313" key="1">
    <source>
        <dbReference type="EMBL" id="PBK86188.1"/>
    </source>
</evidence>
<gene>
    <name evidence="1" type="ORF">ARMGADRAFT_537640</name>
</gene>
<accession>A0A2H3D5V9</accession>
<dbReference type="InParanoid" id="A0A2H3D5V9"/>
<name>A0A2H3D5V9_ARMGA</name>
<dbReference type="Proteomes" id="UP000217790">
    <property type="component" value="Unassembled WGS sequence"/>
</dbReference>
<sequence>MMPDWSSSTLSWCPGRLFHDFTPFLASDINYDSLTASDAVATTGPTVSPPNATAWTVYTVLVSIVLPPSLSEASSHASPPFLPPRLTFCRHENATETIFGGDDAPAELRRPCQWSSSSSQSRCCCQILERPLSWTFSIHDNAFLRSPAFLSTTRLPHEGNLVQRGPFLLPLPSGFLNPRDGQDFQQANPVRPSLLIFFKAQLLHNTNRP</sequence>
<dbReference type="EMBL" id="KZ293685">
    <property type="protein sequence ID" value="PBK86188.1"/>
    <property type="molecule type" value="Genomic_DNA"/>
</dbReference>
<protein>
    <submittedName>
        <fullName evidence="1">Uncharacterized protein</fullName>
    </submittedName>
</protein>
<organism evidence="1 2">
    <name type="scientific">Armillaria gallica</name>
    <name type="common">Bulbous honey fungus</name>
    <name type="synonym">Armillaria bulbosa</name>
    <dbReference type="NCBI Taxonomy" id="47427"/>
    <lineage>
        <taxon>Eukaryota</taxon>
        <taxon>Fungi</taxon>
        <taxon>Dikarya</taxon>
        <taxon>Basidiomycota</taxon>
        <taxon>Agaricomycotina</taxon>
        <taxon>Agaricomycetes</taxon>
        <taxon>Agaricomycetidae</taxon>
        <taxon>Agaricales</taxon>
        <taxon>Marasmiineae</taxon>
        <taxon>Physalacriaceae</taxon>
        <taxon>Armillaria</taxon>
    </lineage>
</organism>